<gene>
    <name evidence="15" type="ORF">CTHT_0048530</name>
</gene>
<keyword evidence="16" id="KW-1185">Reference proteome</keyword>
<dbReference type="OMA" id="FMCHRSL"/>
<keyword evidence="11" id="KW-0539">Nucleus</keyword>
<keyword evidence="8 12" id="KW-0175">Coiled coil</keyword>
<keyword evidence="9" id="KW-0233">DNA recombination</keyword>
<dbReference type="GO" id="GO:0005634">
    <property type="term" value="C:nucleus"/>
    <property type="evidence" value="ECO:0007669"/>
    <property type="project" value="UniProtKB-SubCell"/>
</dbReference>
<feature type="compositionally biased region" description="Polar residues" evidence="13">
    <location>
        <begin position="59"/>
        <end position="73"/>
    </location>
</feature>
<comment type="subcellular location">
    <subcellularLocation>
        <location evidence="2">Chromosome</location>
    </subcellularLocation>
    <subcellularLocation>
        <location evidence="1">Nucleus</location>
    </subcellularLocation>
</comment>
<dbReference type="KEGG" id="cthr:CTHT_0048530"/>
<evidence type="ECO:0000256" key="12">
    <source>
        <dbReference type="SAM" id="Coils"/>
    </source>
</evidence>
<dbReference type="GeneID" id="18258891"/>
<evidence type="ECO:0000256" key="1">
    <source>
        <dbReference type="ARBA" id="ARBA00004123"/>
    </source>
</evidence>
<dbReference type="GO" id="GO:0035861">
    <property type="term" value="C:site of double-strand break"/>
    <property type="evidence" value="ECO:0007669"/>
    <property type="project" value="TreeGrafter"/>
</dbReference>
<dbReference type="Proteomes" id="UP000008066">
    <property type="component" value="Unassembled WGS sequence"/>
</dbReference>
<evidence type="ECO:0000256" key="2">
    <source>
        <dbReference type="ARBA" id="ARBA00004286"/>
    </source>
</evidence>
<feature type="compositionally biased region" description="Polar residues" evidence="13">
    <location>
        <begin position="727"/>
        <end position="738"/>
    </location>
</feature>
<dbReference type="GO" id="GO:0005524">
    <property type="term" value="F:ATP binding"/>
    <property type="evidence" value="ECO:0007669"/>
    <property type="project" value="UniProtKB-KW"/>
</dbReference>
<dbReference type="PANTHER" id="PTHR19306">
    <property type="entry name" value="STRUCTURAL MAINTENANCE OF CHROMOSOMES 5,6 SMC5, SMC6"/>
    <property type="match status" value="1"/>
</dbReference>
<dbReference type="AlphaFoldDB" id="G0SB14"/>
<reference evidence="15 16" key="1">
    <citation type="journal article" date="2011" name="Cell">
        <title>Insight into structure and assembly of the nuclear pore complex by utilizing the genome of a eukaryotic thermophile.</title>
        <authorList>
            <person name="Amlacher S."/>
            <person name="Sarges P."/>
            <person name="Flemming D."/>
            <person name="van Noort V."/>
            <person name="Kunze R."/>
            <person name="Devos D.P."/>
            <person name="Arumugam M."/>
            <person name="Bork P."/>
            <person name="Hurt E."/>
        </authorList>
    </citation>
    <scope>NUCLEOTIDE SEQUENCE [LARGE SCALE GENOMIC DNA]</scope>
    <source>
        <strain evidence="16">DSM 1495 / CBS 144.50 / IMI 039719</strain>
    </source>
</reference>
<dbReference type="STRING" id="759272.G0SB14"/>
<evidence type="ECO:0000256" key="6">
    <source>
        <dbReference type="ARBA" id="ARBA00022763"/>
    </source>
</evidence>
<evidence type="ECO:0000256" key="4">
    <source>
        <dbReference type="ARBA" id="ARBA00022454"/>
    </source>
</evidence>
<dbReference type="OrthoDB" id="10072614at2759"/>
<evidence type="ECO:0000256" key="5">
    <source>
        <dbReference type="ARBA" id="ARBA00022741"/>
    </source>
</evidence>
<keyword evidence="5" id="KW-0547">Nucleotide-binding</keyword>
<feature type="region of interest" description="Disordered" evidence="13">
    <location>
        <begin position="723"/>
        <end position="747"/>
    </location>
</feature>
<evidence type="ECO:0000256" key="13">
    <source>
        <dbReference type="SAM" id="MobiDB-lite"/>
    </source>
</evidence>
<dbReference type="HOGENOM" id="CLU_009063_0_0_1"/>
<dbReference type="InterPro" id="IPR003395">
    <property type="entry name" value="RecF/RecN/SMC_N"/>
</dbReference>
<dbReference type="InterPro" id="IPR027417">
    <property type="entry name" value="P-loop_NTPase"/>
</dbReference>
<evidence type="ECO:0000259" key="14">
    <source>
        <dbReference type="Pfam" id="PF02463"/>
    </source>
</evidence>
<feature type="region of interest" description="Disordered" evidence="13">
    <location>
        <begin position="1"/>
        <end position="92"/>
    </location>
</feature>
<evidence type="ECO:0000256" key="7">
    <source>
        <dbReference type="ARBA" id="ARBA00022840"/>
    </source>
</evidence>
<keyword evidence="6" id="KW-0227">DNA damage</keyword>
<dbReference type="RefSeq" id="XP_006695216.1">
    <property type="nucleotide sequence ID" value="XM_006695153.1"/>
</dbReference>
<feature type="coiled-coil region" evidence="12">
    <location>
        <begin position="329"/>
        <end position="529"/>
    </location>
</feature>
<organism evidence="16">
    <name type="scientific">Chaetomium thermophilum (strain DSM 1495 / CBS 144.50 / IMI 039719)</name>
    <name type="common">Thermochaetoides thermophila</name>
    <dbReference type="NCBI Taxonomy" id="759272"/>
    <lineage>
        <taxon>Eukaryota</taxon>
        <taxon>Fungi</taxon>
        <taxon>Dikarya</taxon>
        <taxon>Ascomycota</taxon>
        <taxon>Pezizomycotina</taxon>
        <taxon>Sordariomycetes</taxon>
        <taxon>Sordariomycetidae</taxon>
        <taxon>Sordariales</taxon>
        <taxon>Chaetomiaceae</taxon>
        <taxon>Thermochaetoides</taxon>
    </lineage>
</organism>
<dbReference type="PANTHER" id="PTHR19306:SF6">
    <property type="entry name" value="STRUCTURAL MAINTENANCE OF CHROMOSOMES PROTEIN 6"/>
    <property type="match status" value="1"/>
</dbReference>
<evidence type="ECO:0000256" key="8">
    <source>
        <dbReference type="ARBA" id="ARBA00023054"/>
    </source>
</evidence>
<protein>
    <recommendedName>
        <fullName evidence="14">RecF/RecN/SMC N-terminal domain-containing protein</fullName>
    </recommendedName>
</protein>
<feature type="domain" description="RecF/RecN/SMC N-terminal" evidence="14">
    <location>
        <begin position="136"/>
        <end position="1147"/>
    </location>
</feature>
<dbReference type="eggNOG" id="KOG0250">
    <property type="taxonomic scope" value="Eukaryota"/>
</dbReference>
<evidence type="ECO:0000313" key="15">
    <source>
        <dbReference type="EMBL" id="EGS19394.1"/>
    </source>
</evidence>
<dbReference type="Pfam" id="PF02463">
    <property type="entry name" value="SMC_N"/>
    <property type="match status" value="1"/>
</dbReference>
<dbReference type="Gene3D" id="1.10.287.1490">
    <property type="match status" value="1"/>
</dbReference>
<dbReference type="GO" id="GO:0000724">
    <property type="term" value="P:double-strand break repair via homologous recombination"/>
    <property type="evidence" value="ECO:0007669"/>
    <property type="project" value="TreeGrafter"/>
</dbReference>
<dbReference type="GO" id="GO:0003684">
    <property type="term" value="F:damaged DNA binding"/>
    <property type="evidence" value="ECO:0007669"/>
    <property type="project" value="TreeGrafter"/>
</dbReference>
<evidence type="ECO:0000256" key="10">
    <source>
        <dbReference type="ARBA" id="ARBA00023204"/>
    </source>
</evidence>
<evidence type="ECO:0000256" key="3">
    <source>
        <dbReference type="ARBA" id="ARBA00006793"/>
    </source>
</evidence>
<dbReference type="SUPFAM" id="SSF52540">
    <property type="entry name" value="P-loop containing nucleoside triphosphate hydrolases"/>
    <property type="match status" value="2"/>
</dbReference>
<evidence type="ECO:0000256" key="9">
    <source>
        <dbReference type="ARBA" id="ARBA00023172"/>
    </source>
</evidence>
<feature type="coiled-coil region" evidence="12">
    <location>
        <begin position="756"/>
        <end position="978"/>
    </location>
</feature>
<evidence type="ECO:0000256" key="11">
    <source>
        <dbReference type="ARBA" id="ARBA00023242"/>
    </source>
</evidence>
<sequence>MPGVVDSPEAESSRKRARRAAGHDGDDNGYVVEVRNTYGNQRPALRKRMRLSEEGPSRSGFTHQPSEDSSGDSVNARDAVEPPSSPPRTQYDLMRDGHFEHLQYEAQDDQRATQRLRSRTNVLSHNTVAENGILESVTCVNFMCHERLHCELGPLLNFIVGENGSGKSAILTAITLCLGGKASSTNRGGSLKAFVKEGQERAMLAVKIKNRGHDAFKPELYGDSVIVERHFSKSGASGFKVKSATGVTISTKKQEVEELVEYYALQVDNPLNILSQDNARSFLNSANKYQKYKFFIEGVQLQQLDNDYRLIAENLDMMVSKIPDQEEMVNRAREDFEKAKRLRESLEGARRIRAKAKVVRAQLAWIQVENEERELQKQEEKLNRLNEHIAQTDREIEEQAEALARADQQIAQAEELVSEVKQEQDDVKRRSEQARDELNRLRGELEKLHSDERDANENLKRIEEDIQKKEEEIGRERKRLESKNNGQHAAKLKELEEAKVEVANLGQKLKEVNERRPELIKAIDETNKKLEQIDKDVTSKRVQIDKVENSIRNLETSRGSPYDAYERGVAALVKRIDQDNGFRDKPIGPLGAYLRLTEPRWSYILEATLGGSLNAFLVTNNQDQKRLSAMMNELNVRHCPILICNPRPLDLTGKEPDPEYNTILRVLRIDNIMVRDQLIINHAIEQILLVPERVRAEQIMFDGARPRNVRACLALHDTRPNEGIRLTVNTGGPSTSPVQPDMRQKPRIQTDSDAQLNLQREALQRLRAELNALESEQRRLRQASQHATASLHQFERERLDLERKIRNAKALVETLTAELEDLTSGDTGHLNGLEQVLKDLEKQRELVGMQFGTLALQKQEKNREVEDARKKRAACRKEEEEVESKLKKAETKLQKRRDIRQVVLIEKNNLHERLDKLNRDKAELEDVIQETTRKLEAMSAEARTVAAERPAIPPGETHSSLEQKYASLDRHLRKLEKDRGKPEEEIHAEYAKATEAYEKAVQSLESTKLINQRLQQSLTQRLAKWRKFQRYISSQSRANFIYLLSERGFRGKLLLDHKRKALDLVVEPDQTQKQAAARSTKTLSGGEKSFSSICLLLAIWEAMGSPLRCLDEFDVFMDNVNRAISTNMLITAARRSVNRQYIFITPNAIEGRNTLDKDVKIIRLTDPRQRTLINHR</sequence>
<proteinExistence type="inferred from homology"/>
<keyword evidence="7" id="KW-0067">ATP-binding</keyword>
<keyword evidence="10" id="KW-0234">DNA repair</keyword>
<name>G0SB14_CHATD</name>
<comment type="similarity">
    <text evidence="3">Belongs to the SMC family. SMC6 subfamily.</text>
</comment>
<dbReference type="GO" id="GO:0003697">
    <property type="term" value="F:single-stranded DNA binding"/>
    <property type="evidence" value="ECO:0007669"/>
    <property type="project" value="TreeGrafter"/>
</dbReference>
<dbReference type="EMBL" id="GL988044">
    <property type="protein sequence ID" value="EGS19394.1"/>
    <property type="molecule type" value="Genomic_DNA"/>
</dbReference>
<keyword evidence="4" id="KW-0158">Chromosome</keyword>
<accession>G0SB14</accession>
<evidence type="ECO:0000313" key="16">
    <source>
        <dbReference type="Proteomes" id="UP000008066"/>
    </source>
</evidence>
<dbReference type="GO" id="GO:0030915">
    <property type="term" value="C:Smc5-Smc6 complex"/>
    <property type="evidence" value="ECO:0007669"/>
    <property type="project" value="TreeGrafter"/>
</dbReference>
<dbReference type="Gene3D" id="3.40.50.300">
    <property type="entry name" value="P-loop containing nucleotide triphosphate hydrolases"/>
    <property type="match status" value="2"/>
</dbReference>